<sequence length="801" mass="88941">MNNGINKGTTEKEVDYASHVVSIIACTIKYMYELGLFAASGGGSLVTLLNVSWKGVVSLLQLAKGFLSEKTNVADIILNLVSLAIESLRCASEAWSVLQDTLTSAEAKRTFLPIKFYLINAVRISSEYPLEATIVQREITRCALLISSLGISFSRETKLKAASEALTEFLEPTSLLLLHTLLNAVNIKLESRLLILNWLFNDENDSTSLIMVENTDNSKSSNSLGSIFIVSCDDIPTARAFEIGKVMLFLNLLKTSPVLKEEIVIGISGKLEFLLHMLMHEEVYSLALGLEIPVFGGYGSGSGVSWQSMFNFILHSLKTFLIVGASSSPAWMQVETFLLQNIIHPHFLCLDIITEMWCFVLRHGEPNMINYILDRIYSVLKIVASSESDLRPLSALRKMSQLVCVLLSYVSPASVNIFYNLILSGNEPNLSQIMFLALLMESFPLDSLPDESKSLAIRNLITSFCHFIESKTNEHELVLKDSSEFCNSGILGLPVHAMSSALQCSQVKDSDIAGEMNISQVLNFAILVIHGYKSATKVDKEIFAKLLNATLVIISNMRDLYGSAELEKLITELHTLLVQCPTDVDDVLHQCKPSIASFMASLSHMEITEGEGQTLCSAIWDLFHMLLRERHWAIVHLAVVAFGYFVARTSCAQLWRFVPHDATLSFDAMTGTEPNEDRFMSELKCVLDKEVALDVITPLKEQSLLMQEGMVLRKQAKLLHFNLQVSSSKQFVINDKNTANRKKRKLLDRICEGMELLQNGLKVMNSALAQSDAADLKVKFSSHILCIEDVISHLAGLTDVT</sequence>
<dbReference type="PANTHER" id="PTHR36702">
    <property type="entry name" value="HOLLIDAY JUNCTION RESOLVASE"/>
    <property type="match status" value="1"/>
</dbReference>
<dbReference type="AlphaFoldDB" id="A0AAQ3KI89"/>
<dbReference type="Pfam" id="PF14868">
    <property type="entry name" value="DUF4487"/>
    <property type="match status" value="1"/>
</dbReference>
<evidence type="ECO:0000313" key="2">
    <source>
        <dbReference type="Proteomes" id="UP001327560"/>
    </source>
</evidence>
<accession>A0AAQ3KI89</accession>
<dbReference type="PROSITE" id="PS51257">
    <property type="entry name" value="PROKAR_LIPOPROTEIN"/>
    <property type="match status" value="1"/>
</dbReference>
<keyword evidence="2" id="KW-1185">Reference proteome</keyword>
<dbReference type="InterPro" id="IPR027902">
    <property type="entry name" value="DUF4487"/>
</dbReference>
<evidence type="ECO:0000313" key="1">
    <source>
        <dbReference type="EMBL" id="WOL07448.1"/>
    </source>
</evidence>
<dbReference type="PANTHER" id="PTHR36702:SF1">
    <property type="entry name" value="HOLLIDAY JUNCTION RESOLVASE"/>
    <property type="match status" value="1"/>
</dbReference>
<proteinExistence type="predicted"/>
<name>A0AAQ3KI89_9LILI</name>
<protein>
    <submittedName>
        <fullName evidence="1">Uncharacterized protein</fullName>
    </submittedName>
</protein>
<gene>
    <name evidence="1" type="ORF">Cni_G16189</name>
</gene>
<dbReference type="Proteomes" id="UP001327560">
    <property type="component" value="Chromosome 5"/>
</dbReference>
<dbReference type="EMBL" id="CP136894">
    <property type="protein sequence ID" value="WOL07448.1"/>
    <property type="molecule type" value="Genomic_DNA"/>
</dbReference>
<organism evidence="1 2">
    <name type="scientific">Canna indica</name>
    <name type="common">Indian-shot</name>
    <dbReference type="NCBI Taxonomy" id="4628"/>
    <lineage>
        <taxon>Eukaryota</taxon>
        <taxon>Viridiplantae</taxon>
        <taxon>Streptophyta</taxon>
        <taxon>Embryophyta</taxon>
        <taxon>Tracheophyta</taxon>
        <taxon>Spermatophyta</taxon>
        <taxon>Magnoliopsida</taxon>
        <taxon>Liliopsida</taxon>
        <taxon>Zingiberales</taxon>
        <taxon>Cannaceae</taxon>
        <taxon>Canna</taxon>
    </lineage>
</organism>
<reference evidence="1 2" key="1">
    <citation type="submission" date="2023-10" db="EMBL/GenBank/DDBJ databases">
        <title>Chromosome-scale genome assembly provides insights into flower coloration mechanisms of Canna indica.</title>
        <authorList>
            <person name="Li C."/>
        </authorList>
    </citation>
    <scope>NUCLEOTIDE SEQUENCE [LARGE SCALE GENOMIC DNA]</scope>
    <source>
        <tissue evidence="1">Flower</tissue>
    </source>
</reference>